<reference evidence="9 10" key="1">
    <citation type="submission" date="2019-10" db="EMBL/GenBank/DDBJ databases">
        <title>Gracilibacillus sp. nov. isolated from rice seeds.</title>
        <authorList>
            <person name="He S."/>
        </authorList>
    </citation>
    <scope>NUCLEOTIDE SEQUENCE [LARGE SCALE GENOMIC DNA]</scope>
    <source>
        <strain evidence="9 10">TD8</strain>
    </source>
</reference>
<dbReference type="Pfam" id="PF00528">
    <property type="entry name" value="BPD_transp_1"/>
    <property type="match status" value="1"/>
</dbReference>
<feature type="transmembrane region" description="Helical" evidence="7">
    <location>
        <begin position="68"/>
        <end position="92"/>
    </location>
</feature>
<gene>
    <name evidence="9" type="ORF">F9U64_19785</name>
</gene>
<evidence type="ECO:0000256" key="1">
    <source>
        <dbReference type="ARBA" id="ARBA00004651"/>
    </source>
</evidence>
<evidence type="ECO:0000313" key="9">
    <source>
        <dbReference type="EMBL" id="KAB8126546.1"/>
    </source>
</evidence>
<dbReference type="PROSITE" id="PS50928">
    <property type="entry name" value="ABC_TM1"/>
    <property type="match status" value="1"/>
</dbReference>
<keyword evidence="5 7" id="KW-1133">Transmembrane helix</keyword>
<feature type="transmembrane region" description="Helical" evidence="7">
    <location>
        <begin position="237"/>
        <end position="258"/>
    </location>
</feature>
<dbReference type="Gene3D" id="1.10.3720.10">
    <property type="entry name" value="MetI-like"/>
    <property type="match status" value="1"/>
</dbReference>
<dbReference type="AlphaFoldDB" id="A0A7C8KMS3"/>
<evidence type="ECO:0000256" key="5">
    <source>
        <dbReference type="ARBA" id="ARBA00022989"/>
    </source>
</evidence>
<keyword evidence="6 7" id="KW-0472">Membrane</keyword>
<comment type="similarity">
    <text evidence="7">Belongs to the binding-protein-dependent transport system permease family.</text>
</comment>
<dbReference type="GO" id="GO:0055085">
    <property type="term" value="P:transmembrane transport"/>
    <property type="evidence" value="ECO:0007669"/>
    <property type="project" value="InterPro"/>
</dbReference>
<evidence type="ECO:0000256" key="2">
    <source>
        <dbReference type="ARBA" id="ARBA00022448"/>
    </source>
</evidence>
<dbReference type="SUPFAM" id="SSF161098">
    <property type="entry name" value="MetI-like"/>
    <property type="match status" value="1"/>
</dbReference>
<evidence type="ECO:0000256" key="6">
    <source>
        <dbReference type="ARBA" id="ARBA00023136"/>
    </source>
</evidence>
<keyword evidence="4 7" id="KW-0812">Transmembrane</keyword>
<evidence type="ECO:0000259" key="8">
    <source>
        <dbReference type="PROSITE" id="PS50928"/>
    </source>
</evidence>
<protein>
    <submittedName>
        <fullName evidence="9">Carbohydrate ABC transporter permease</fullName>
    </submittedName>
</protein>
<dbReference type="InterPro" id="IPR035906">
    <property type="entry name" value="MetI-like_sf"/>
</dbReference>
<comment type="caution">
    <text evidence="9">The sequence shown here is derived from an EMBL/GenBank/DDBJ whole genome shotgun (WGS) entry which is preliminary data.</text>
</comment>
<keyword evidence="2 7" id="KW-0813">Transport</keyword>
<evidence type="ECO:0000313" key="10">
    <source>
        <dbReference type="Proteomes" id="UP000480246"/>
    </source>
</evidence>
<evidence type="ECO:0000256" key="7">
    <source>
        <dbReference type="RuleBase" id="RU363032"/>
    </source>
</evidence>
<evidence type="ECO:0000256" key="3">
    <source>
        <dbReference type="ARBA" id="ARBA00022475"/>
    </source>
</evidence>
<keyword evidence="10" id="KW-1185">Reference proteome</keyword>
<accession>A0A7C8KMS3</accession>
<feature type="transmembrane region" description="Helical" evidence="7">
    <location>
        <begin position="140"/>
        <end position="158"/>
    </location>
</feature>
<dbReference type="GO" id="GO:0005886">
    <property type="term" value="C:plasma membrane"/>
    <property type="evidence" value="ECO:0007669"/>
    <property type="project" value="UniProtKB-SubCell"/>
</dbReference>
<dbReference type="CDD" id="cd06261">
    <property type="entry name" value="TM_PBP2"/>
    <property type="match status" value="1"/>
</dbReference>
<feature type="domain" description="ABC transmembrane type-1" evidence="8">
    <location>
        <begin position="69"/>
        <end position="258"/>
    </location>
</feature>
<evidence type="ECO:0000256" key="4">
    <source>
        <dbReference type="ARBA" id="ARBA00022692"/>
    </source>
</evidence>
<feature type="transmembrane region" description="Helical" evidence="7">
    <location>
        <begin position="104"/>
        <end position="128"/>
    </location>
</feature>
<comment type="subcellular location">
    <subcellularLocation>
        <location evidence="1 7">Cell membrane</location>
        <topology evidence="1 7">Multi-pass membrane protein</topology>
    </subcellularLocation>
</comment>
<feature type="transmembrane region" description="Helical" evidence="7">
    <location>
        <begin position="12"/>
        <end position="31"/>
    </location>
</feature>
<dbReference type="OrthoDB" id="9771544at2"/>
<dbReference type="Proteomes" id="UP000480246">
    <property type="component" value="Unassembled WGS sequence"/>
</dbReference>
<proteinExistence type="inferred from homology"/>
<keyword evidence="3" id="KW-1003">Cell membrane</keyword>
<name>A0A7C8KMS3_9BACI</name>
<dbReference type="InterPro" id="IPR000515">
    <property type="entry name" value="MetI-like"/>
</dbReference>
<dbReference type="PANTHER" id="PTHR43744">
    <property type="entry name" value="ABC TRANSPORTER PERMEASE PROTEIN MG189-RELATED-RELATED"/>
    <property type="match status" value="1"/>
</dbReference>
<organism evidence="9 10">
    <name type="scientific">Gracilibacillus oryzae</name>
    <dbReference type="NCBI Taxonomy" id="1672701"/>
    <lineage>
        <taxon>Bacteria</taxon>
        <taxon>Bacillati</taxon>
        <taxon>Bacillota</taxon>
        <taxon>Bacilli</taxon>
        <taxon>Bacillales</taxon>
        <taxon>Bacillaceae</taxon>
        <taxon>Gracilibacillus</taxon>
    </lineage>
</organism>
<dbReference type="EMBL" id="WEID01000105">
    <property type="protein sequence ID" value="KAB8126546.1"/>
    <property type="molecule type" value="Genomic_DNA"/>
</dbReference>
<dbReference type="PANTHER" id="PTHR43744:SF12">
    <property type="entry name" value="ABC TRANSPORTER PERMEASE PROTEIN MG189-RELATED"/>
    <property type="match status" value="1"/>
</dbReference>
<sequence>MMSKKWEVSVVGIILALGGLITSIPFIWMILSSFKTEREALSVPPTLIPNNVTLQNYIDLFNKLDFDIYLYNTMIIVFFSMIGLLLNTMAGYGFAIYRFRYKEILFLLVLATLMIPNQVTMIPTYLLVNTMGLTNTMTGIVLPGLISAYSLFLIRQFMATIPMDLIEAARLDGANEFRIFFNLILPLSKPIISIQMIFAFIGAWNSFLWPLIIANDDKLYTLSVGMSLLKGQYSTSFALQMAGATFMVIPILIIFTIFQRNIVQGFNMTGIK</sequence>